<protein>
    <submittedName>
        <fullName evidence="2">Uncharacterized protein</fullName>
    </submittedName>
</protein>
<evidence type="ECO:0000313" key="2">
    <source>
        <dbReference type="EMBL" id="SBS87471.1"/>
    </source>
</evidence>
<evidence type="ECO:0000313" key="5">
    <source>
        <dbReference type="Proteomes" id="UP000078560"/>
    </source>
</evidence>
<gene>
    <name evidence="3" type="ORF">POVCU1_071040</name>
    <name evidence="2" type="ORF">POVCU2_0042830</name>
</gene>
<reference evidence="4 5" key="2">
    <citation type="submission" date="2016-05" db="EMBL/GenBank/DDBJ databases">
        <authorList>
            <person name="Naeem Raeece"/>
        </authorList>
    </citation>
    <scope>NUCLEOTIDE SEQUENCE [LARGE SCALE GENOMIC DNA]</scope>
</reference>
<evidence type="ECO:0000256" key="1">
    <source>
        <dbReference type="SAM" id="MobiDB-lite"/>
    </source>
</evidence>
<name>A0A1A8W641_PLAOA</name>
<reference evidence="2" key="1">
    <citation type="submission" date="2016-05" db="EMBL/GenBank/DDBJ databases">
        <authorList>
            <person name="Lavstsen T."/>
            <person name="Jespersen J.S."/>
        </authorList>
    </citation>
    <scope>NUCLEOTIDE SEQUENCE [LARGE SCALE GENOMIC DNA]</scope>
</reference>
<dbReference type="AlphaFoldDB" id="A0A1A8W641"/>
<evidence type="ECO:0000313" key="4">
    <source>
        <dbReference type="Proteomes" id="UP000078546"/>
    </source>
</evidence>
<dbReference type="EMBL" id="FLQU01000577">
    <property type="protein sequence ID" value="SBS87471.1"/>
    <property type="molecule type" value="Genomic_DNA"/>
</dbReference>
<dbReference type="Proteomes" id="UP000078560">
    <property type="component" value="Unassembled WGS sequence"/>
</dbReference>
<proteinExistence type="predicted"/>
<organism evidence="2 5">
    <name type="scientific">Plasmodium ovale curtisi</name>
    <dbReference type="NCBI Taxonomy" id="864141"/>
    <lineage>
        <taxon>Eukaryota</taxon>
        <taxon>Sar</taxon>
        <taxon>Alveolata</taxon>
        <taxon>Apicomplexa</taxon>
        <taxon>Aconoidasida</taxon>
        <taxon>Haemosporida</taxon>
        <taxon>Plasmodiidae</taxon>
        <taxon>Plasmodium</taxon>
        <taxon>Plasmodium (Plasmodium)</taxon>
    </lineage>
</organism>
<accession>A0A1A8W641</accession>
<evidence type="ECO:0000313" key="3">
    <source>
        <dbReference type="EMBL" id="SBT01932.1"/>
    </source>
</evidence>
<sequence>MHSEHTVCSAHRVAPSENKIEGKNEKASTKIPTFDSKQLRVSKRIKPRDCLYQRLAIWGDEAAMHHLLQREKRREFTTLVR</sequence>
<dbReference type="EMBL" id="FLQV01002893">
    <property type="protein sequence ID" value="SBT01932.1"/>
    <property type="molecule type" value="Genomic_DNA"/>
</dbReference>
<feature type="compositionally biased region" description="Basic and acidic residues" evidence="1">
    <location>
        <begin position="18"/>
        <end position="28"/>
    </location>
</feature>
<feature type="region of interest" description="Disordered" evidence="1">
    <location>
        <begin position="1"/>
        <end position="28"/>
    </location>
</feature>
<dbReference type="Proteomes" id="UP000078546">
    <property type="component" value="Unassembled WGS sequence"/>
</dbReference>